<dbReference type="InterPro" id="IPR055259">
    <property type="entry name" value="YkvP/CgeB_Glyco_trans-like"/>
</dbReference>
<reference evidence="2" key="1">
    <citation type="submission" date="2023-06" db="EMBL/GenBank/DDBJ databases">
        <title>Survivors Of The Sea: Transcriptome response of Skeletonema marinoi to long-term dormancy.</title>
        <authorList>
            <person name="Pinder M.I.M."/>
            <person name="Kourtchenko O."/>
            <person name="Robertson E.K."/>
            <person name="Larsson T."/>
            <person name="Maumus F."/>
            <person name="Osuna-Cruz C.M."/>
            <person name="Vancaester E."/>
            <person name="Stenow R."/>
            <person name="Vandepoele K."/>
            <person name="Ploug H."/>
            <person name="Bruchert V."/>
            <person name="Godhe A."/>
            <person name="Topel M."/>
        </authorList>
    </citation>
    <scope>NUCLEOTIDE SEQUENCE</scope>
    <source>
        <strain evidence="2">R05AC</strain>
    </source>
</reference>
<protein>
    <recommendedName>
        <fullName evidence="1">Spore protein YkvP/CgeB glycosyl transferase-like domain-containing protein</fullName>
    </recommendedName>
</protein>
<dbReference type="Pfam" id="PF13524">
    <property type="entry name" value="Glyco_trans_1_2"/>
    <property type="match status" value="1"/>
</dbReference>
<dbReference type="AlphaFoldDB" id="A0AAD9DDW2"/>
<feature type="domain" description="Spore protein YkvP/CgeB glycosyl transferase-like" evidence="1">
    <location>
        <begin position="358"/>
        <end position="465"/>
    </location>
</feature>
<organism evidence="2 3">
    <name type="scientific">Skeletonema marinoi</name>
    <dbReference type="NCBI Taxonomy" id="267567"/>
    <lineage>
        <taxon>Eukaryota</taxon>
        <taxon>Sar</taxon>
        <taxon>Stramenopiles</taxon>
        <taxon>Ochrophyta</taxon>
        <taxon>Bacillariophyta</taxon>
        <taxon>Coscinodiscophyceae</taxon>
        <taxon>Thalassiosirophycidae</taxon>
        <taxon>Thalassiosirales</taxon>
        <taxon>Skeletonemataceae</taxon>
        <taxon>Skeletonema</taxon>
        <taxon>Skeletonema marinoi-dohrnii complex</taxon>
    </lineage>
</organism>
<proteinExistence type="predicted"/>
<evidence type="ECO:0000259" key="1">
    <source>
        <dbReference type="Pfam" id="PF13524"/>
    </source>
</evidence>
<name>A0AAD9DDW2_9STRA</name>
<gene>
    <name evidence="2" type="ORF">QTG54_007019</name>
</gene>
<accession>A0AAD9DDW2</accession>
<evidence type="ECO:0000313" key="3">
    <source>
        <dbReference type="Proteomes" id="UP001224775"/>
    </source>
</evidence>
<dbReference type="EMBL" id="JATAAI010000011">
    <property type="protein sequence ID" value="KAK1742454.1"/>
    <property type="molecule type" value="Genomic_DNA"/>
</dbReference>
<keyword evidence="3" id="KW-1185">Reference proteome</keyword>
<sequence length="493" mass="56842">MAFPLRLSSRVTTTAANAAAINHTRRRVVRILSVFVIFSAAVLVNVRKAPLNDIDVLKESLIESLSALSSNATTSIKTQQKKHSLYCHLTERQVNEKTKHFLCNGWNESDRLIQVGESHMHEPEVIWVTSEFKDIVPLVKTSMQIRLERHGKRFADNLSQDELLDDIDPEWKIFIYDVSDNGIGNGWLWNVNNTISPMVGCKRINFLTRTAQNGRRMHYWVNEIRSGNSISIASASAKPMNFTNIFEKEKLNPACASVQRLSFHVREDINRAIGDYMEKRNSTIARSSSSSGSDLSYTIAHLPRPVDVRTFWNEQVCNTRCSLRNFVSKSVLQMTLKHPELKVNTDIAGYIRGMGRRRVHPAYIRGMLETKIIVLAQRDKWEDHFRLDEALLSGALVLHDPQTYWPHMMADGINFVVYHNISDLESKILYYLDPMNEEVRMTIGQRGRELALKHHRLWHQAERILLNDMSYHNDYGLYNKPWMNGEYSPSVYQ</sequence>
<comment type="caution">
    <text evidence="2">The sequence shown here is derived from an EMBL/GenBank/DDBJ whole genome shotgun (WGS) entry which is preliminary data.</text>
</comment>
<evidence type="ECO:0000313" key="2">
    <source>
        <dbReference type="EMBL" id="KAK1742454.1"/>
    </source>
</evidence>
<dbReference type="Proteomes" id="UP001224775">
    <property type="component" value="Unassembled WGS sequence"/>
</dbReference>